<keyword evidence="7 16" id="KW-0812">Transmembrane</keyword>
<dbReference type="SUPFAM" id="SSF55874">
    <property type="entry name" value="ATPase domain of HSP90 chaperone/DNA topoisomerase II/histidine kinase"/>
    <property type="match status" value="1"/>
</dbReference>
<dbReference type="InterPro" id="IPR036097">
    <property type="entry name" value="HisK_dim/P_sf"/>
</dbReference>
<dbReference type="InterPro" id="IPR013656">
    <property type="entry name" value="PAS_4"/>
</dbReference>
<keyword evidence="11 16" id="KW-1133">Transmembrane helix</keyword>
<dbReference type="Pfam" id="PF02518">
    <property type="entry name" value="HATPase_c"/>
    <property type="match status" value="1"/>
</dbReference>
<dbReference type="PANTHER" id="PTHR42878">
    <property type="entry name" value="TWO-COMPONENT HISTIDINE KINASE"/>
    <property type="match status" value="1"/>
</dbReference>
<dbReference type="CDD" id="cd00130">
    <property type="entry name" value="PAS"/>
    <property type="match status" value="1"/>
</dbReference>
<evidence type="ECO:0000256" key="15">
    <source>
        <dbReference type="SAM" id="MobiDB-lite"/>
    </source>
</evidence>
<dbReference type="SMART" id="SM00388">
    <property type="entry name" value="HisKA"/>
    <property type="match status" value="1"/>
</dbReference>
<dbReference type="InterPro" id="IPR003594">
    <property type="entry name" value="HATPase_dom"/>
</dbReference>
<dbReference type="InterPro" id="IPR003661">
    <property type="entry name" value="HisK_dim/P_dom"/>
</dbReference>
<dbReference type="InterPro" id="IPR005467">
    <property type="entry name" value="His_kinase_dom"/>
</dbReference>
<dbReference type="Proteomes" id="UP001597351">
    <property type="component" value="Unassembled WGS sequence"/>
</dbReference>
<dbReference type="InterPro" id="IPR004358">
    <property type="entry name" value="Sig_transdc_His_kin-like_C"/>
</dbReference>
<accession>A0ABW4TK68</accession>
<protein>
    <recommendedName>
        <fullName evidence="14">Sensor-like histidine kinase SenX3</fullName>
        <ecNumber evidence="3">2.7.13.3</ecNumber>
    </recommendedName>
</protein>
<proteinExistence type="predicted"/>
<evidence type="ECO:0000256" key="11">
    <source>
        <dbReference type="ARBA" id="ARBA00022989"/>
    </source>
</evidence>
<feature type="transmembrane region" description="Helical" evidence="16">
    <location>
        <begin position="39"/>
        <end position="58"/>
    </location>
</feature>
<comment type="subcellular location">
    <subcellularLocation>
        <location evidence="2">Cell membrane</location>
        <topology evidence="2">Multi-pass membrane protein</topology>
    </subcellularLocation>
</comment>
<keyword evidence="13 16" id="KW-0472">Membrane</keyword>
<feature type="transmembrane region" description="Helical" evidence="16">
    <location>
        <begin position="12"/>
        <end position="33"/>
    </location>
</feature>
<dbReference type="Gene3D" id="3.30.450.20">
    <property type="entry name" value="PAS domain"/>
    <property type="match status" value="1"/>
</dbReference>
<keyword evidence="8" id="KW-0547">Nucleotide-binding</keyword>
<evidence type="ECO:0000256" key="9">
    <source>
        <dbReference type="ARBA" id="ARBA00022777"/>
    </source>
</evidence>
<dbReference type="SUPFAM" id="SSF55785">
    <property type="entry name" value="PYP-like sensor domain (PAS domain)"/>
    <property type="match status" value="1"/>
</dbReference>
<feature type="transmembrane region" description="Helical" evidence="16">
    <location>
        <begin position="125"/>
        <end position="151"/>
    </location>
</feature>
<dbReference type="GO" id="GO:0005524">
    <property type="term" value="F:ATP binding"/>
    <property type="evidence" value="ECO:0007669"/>
    <property type="project" value="UniProtKB-KW"/>
</dbReference>
<gene>
    <name evidence="18" type="ORF">ACFSDE_03735</name>
</gene>
<keyword evidence="19" id="KW-1185">Reference proteome</keyword>
<feature type="transmembrane region" description="Helical" evidence="16">
    <location>
        <begin position="275"/>
        <end position="295"/>
    </location>
</feature>
<feature type="region of interest" description="Disordered" evidence="15">
    <location>
        <begin position="373"/>
        <end position="393"/>
    </location>
</feature>
<dbReference type="Gene3D" id="1.10.287.130">
    <property type="match status" value="1"/>
</dbReference>
<evidence type="ECO:0000256" key="4">
    <source>
        <dbReference type="ARBA" id="ARBA00022475"/>
    </source>
</evidence>
<evidence type="ECO:0000256" key="7">
    <source>
        <dbReference type="ARBA" id="ARBA00022692"/>
    </source>
</evidence>
<dbReference type="CDD" id="cd00082">
    <property type="entry name" value="HisKA"/>
    <property type="match status" value="1"/>
</dbReference>
<dbReference type="SUPFAM" id="SSF47384">
    <property type="entry name" value="Homodimeric domain of signal transducing histidine kinase"/>
    <property type="match status" value="1"/>
</dbReference>
<dbReference type="PROSITE" id="PS50109">
    <property type="entry name" value="HIS_KIN"/>
    <property type="match status" value="1"/>
</dbReference>
<keyword evidence="12" id="KW-0902">Two-component regulatory system</keyword>
<evidence type="ECO:0000256" key="12">
    <source>
        <dbReference type="ARBA" id="ARBA00023012"/>
    </source>
</evidence>
<keyword evidence="6" id="KW-0808">Transferase</keyword>
<dbReference type="Pfam" id="PF05231">
    <property type="entry name" value="MASE1"/>
    <property type="match status" value="1"/>
</dbReference>
<feature type="transmembrane region" description="Helical" evidence="16">
    <location>
        <begin position="244"/>
        <end position="263"/>
    </location>
</feature>
<evidence type="ECO:0000313" key="18">
    <source>
        <dbReference type="EMBL" id="MFD1945892.1"/>
    </source>
</evidence>
<evidence type="ECO:0000313" key="19">
    <source>
        <dbReference type="Proteomes" id="UP001597351"/>
    </source>
</evidence>
<dbReference type="InterPro" id="IPR036890">
    <property type="entry name" value="HATPase_C_sf"/>
</dbReference>
<dbReference type="EC" id="2.7.13.3" evidence="3"/>
<name>A0ABW4TK68_9ACTN</name>
<sequence>MAEVGGTRSGDRWPLMALFPVAWVAVGLLSRLLTVDGSLAVIWPPAGVAVLWFLVRGATWRSPDTAVLAVAAFGVSLATGASWQLSLALTVSNTVQTLVAVTLLRRWSPSLWGCGGTRGFDSLKVVFRALGAVVVGMAVGALVGAVGSLLAGVGTGWVETGLWFNRQLGGAMLVTPLGLLVGHHLSRPRPRPAWLGRRLGPVEYAAAVLFTVALQAVGLGAVNLPVGFLLPIGTVWVGVRFRPLATALHASLTGLGAVVVTLAGVGRFAEISSPAVQAALAQGYVVTLLFIGLALSTRREENRVLESELRTAGQRSRFQAELLQTVITSMTEGVAVVDRDDRVVISNPAADRLGYADPTRGDDDHPGFDVYFPDGTRVPPRQRPSQRAMRGETVEDEEVVLAPDGLGQVLSVSAVPLVGEDGEARSQALLMFRDTTDAYTRRTELANFAGTVAHDLRNPLAAIEGWTEMLEDEAEAGELEPVMVRSFIQQLRLASGRMHSLIADLLDHASSGNRRLELGKVDLVELVTSIAAARGAGDLVSVGDLPWVSADRVLVSQLFENLVGNALKYVAPGTTPHVVVAGERAAAGWARITVTDNGVGLPAGEQERIFQEFHRAHGADYEGTGLGLAIVRRIVLRHGGKVHAHNRTDGTSGAVFEVTLPAYD</sequence>
<dbReference type="SMART" id="SM00387">
    <property type="entry name" value="HATPase_c"/>
    <property type="match status" value="1"/>
</dbReference>
<feature type="transmembrane region" description="Helical" evidence="16">
    <location>
        <begin position="202"/>
        <end position="224"/>
    </location>
</feature>
<reference evidence="19" key="1">
    <citation type="journal article" date="2019" name="Int. J. Syst. Evol. Microbiol.">
        <title>The Global Catalogue of Microorganisms (GCM) 10K type strain sequencing project: providing services to taxonomists for standard genome sequencing and annotation.</title>
        <authorList>
            <consortium name="The Broad Institute Genomics Platform"/>
            <consortium name="The Broad Institute Genome Sequencing Center for Infectious Disease"/>
            <person name="Wu L."/>
            <person name="Ma J."/>
        </authorList>
    </citation>
    <scope>NUCLEOTIDE SEQUENCE [LARGE SCALE GENOMIC DNA]</scope>
    <source>
        <strain evidence="19">CGMCC 1.12477</strain>
    </source>
</reference>
<evidence type="ECO:0000256" key="5">
    <source>
        <dbReference type="ARBA" id="ARBA00022553"/>
    </source>
</evidence>
<evidence type="ECO:0000259" key="17">
    <source>
        <dbReference type="PROSITE" id="PS50109"/>
    </source>
</evidence>
<keyword evidence="4" id="KW-1003">Cell membrane</keyword>
<dbReference type="InterPro" id="IPR000014">
    <property type="entry name" value="PAS"/>
</dbReference>
<comment type="caution">
    <text evidence="18">The sequence shown here is derived from an EMBL/GenBank/DDBJ whole genome shotgun (WGS) entry which is preliminary data.</text>
</comment>
<evidence type="ECO:0000256" key="10">
    <source>
        <dbReference type="ARBA" id="ARBA00022840"/>
    </source>
</evidence>
<evidence type="ECO:0000256" key="6">
    <source>
        <dbReference type="ARBA" id="ARBA00022679"/>
    </source>
</evidence>
<dbReference type="PRINTS" id="PR00344">
    <property type="entry name" value="BCTRLSENSOR"/>
</dbReference>
<evidence type="ECO:0000256" key="16">
    <source>
        <dbReference type="SAM" id="Phobius"/>
    </source>
</evidence>
<dbReference type="Pfam" id="PF08448">
    <property type="entry name" value="PAS_4"/>
    <property type="match status" value="1"/>
</dbReference>
<dbReference type="RefSeq" id="WP_343915198.1">
    <property type="nucleotide sequence ID" value="NZ_BAAAJT010000002.1"/>
</dbReference>
<evidence type="ECO:0000256" key="2">
    <source>
        <dbReference type="ARBA" id="ARBA00004651"/>
    </source>
</evidence>
<dbReference type="EMBL" id="JBHUGD010000001">
    <property type="protein sequence ID" value="MFD1945892.1"/>
    <property type="molecule type" value="Genomic_DNA"/>
</dbReference>
<evidence type="ECO:0000256" key="13">
    <source>
        <dbReference type="ARBA" id="ARBA00023136"/>
    </source>
</evidence>
<comment type="catalytic activity">
    <reaction evidence="1">
        <text>ATP + protein L-histidine = ADP + protein N-phospho-L-histidine.</text>
        <dbReference type="EC" id="2.7.13.3"/>
    </reaction>
</comment>
<evidence type="ECO:0000256" key="1">
    <source>
        <dbReference type="ARBA" id="ARBA00000085"/>
    </source>
</evidence>
<dbReference type="InterPro" id="IPR050351">
    <property type="entry name" value="BphY/WalK/GraS-like"/>
</dbReference>
<feature type="domain" description="Histidine kinase" evidence="17">
    <location>
        <begin position="451"/>
        <end position="664"/>
    </location>
</feature>
<dbReference type="PANTHER" id="PTHR42878:SF7">
    <property type="entry name" value="SENSOR HISTIDINE KINASE GLRK"/>
    <property type="match status" value="1"/>
</dbReference>
<dbReference type="Pfam" id="PF00512">
    <property type="entry name" value="HisKA"/>
    <property type="match status" value="1"/>
</dbReference>
<dbReference type="InterPro" id="IPR035965">
    <property type="entry name" value="PAS-like_dom_sf"/>
</dbReference>
<organism evidence="18 19">
    <name type="scientific">Nocardioides aestuarii</name>
    <dbReference type="NCBI Taxonomy" id="252231"/>
    <lineage>
        <taxon>Bacteria</taxon>
        <taxon>Bacillati</taxon>
        <taxon>Actinomycetota</taxon>
        <taxon>Actinomycetes</taxon>
        <taxon>Propionibacteriales</taxon>
        <taxon>Nocardioidaceae</taxon>
        <taxon>Nocardioides</taxon>
    </lineage>
</organism>
<evidence type="ECO:0000256" key="14">
    <source>
        <dbReference type="ARBA" id="ARBA00039401"/>
    </source>
</evidence>
<dbReference type="Gene3D" id="3.30.565.10">
    <property type="entry name" value="Histidine kinase-like ATPase, C-terminal domain"/>
    <property type="match status" value="1"/>
</dbReference>
<dbReference type="InterPro" id="IPR007895">
    <property type="entry name" value="MASE1"/>
</dbReference>
<feature type="transmembrane region" description="Helical" evidence="16">
    <location>
        <begin position="163"/>
        <end position="181"/>
    </location>
</feature>
<keyword evidence="9" id="KW-0418">Kinase</keyword>
<evidence type="ECO:0000256" key="3">
    <source>
        <dbReference type="ARBA" id="ARBA00012438"/>
    </source>
</evidence>
<evidence type="ECO:0000256" key="8">
    <source>
        <dbReference type="ARBA" id="ARBA00022741"/>
    </source>
</evidence>
<keyword evidence="5" id="KW-0597">Phosphoprotein</keyword>
<feature type="transmembrane region" description="Helical" evidence="16">
    <location>
        <begin position="65"/>
        <end position="81"/>
    </location>
</feature>
<keyword evidence="10 18" id="KW-0067">ATP-binding</keyword>